<proteinExistence type="predicted"/>
<evidence type="ECO:0000313" key="2">
    <source>
        <dbReference type="EMBL" id="MFB9713722.1"/>
    </source>
</evidence>
<dbReference type="Proteomes" id="UP001589536">
    <property type="component" value="Unassembled WGS sequence"/>
</dbReference>
<reference evidence="2 3" key="1">
    <citation type="submission" date="2024-09" db="EMBL/GenBank/DDBJ databases">
        <authorList>
            <person name="Sun Q."/>
            <person name="Mori K."/>
        </authorList>
    </citation>
    <scope>NUCLEOTIDE SEQUENCE [LARGE SCALE GENOMIC DNA]</scope>
    <source>
        <strain evidence="2 3">JCM 13519</strain>
    </source>
</reference>
<feature type="domain" description="Amidohydrolase 3" evidence="1">
    <location>
        <begin position="275"/>
        <end position="389"/>
    </location>
</feature>
<dbReference type="GO" id="GO:0016787">
    <property type="term" value="F:hydrolase activity"/>
    <property type="evidence" value="ECO:0007669"/>
    <property type="project" value="UniProtKB-KW"/>
</dbReference>
<keyword evidence="3" id="KW-1185">Reference proteome</keyword>
<gene>
    <name evidence="2" type="ORF">ACFFPI_06085</name>
</gene>
<accession>A0ABV5UMH1</accession>
<dbReference type="SUPFAM" id="SSF51556">
    <property type="entry name" value="Metallo-dependent hydrolases"/>
    <property type="match status" value="1"/>
</dbReference>
<evidence type="ECO:0000313" key="3">
    <source>
        <dbReference type="Proteomes" id="UP001589536"/>
    </source>
</evidence>
<dbReference type="PANTHER" id="PTHR43135:SF3">
    <property type="entry name" value="ALPHA-D-RIBOSE 1-METHYLPHOSPHONATE 5-TRIPHOSPHATE DIPHOSPHATASE"/>
    <property type="match status" value="1"/>
</dbReference>
<dbReference type="NCBIfam" id="TIGR02318">
    <property type="entry name" value="phosphono_phnM"/>
    <property type="match status" value="1"/>
</dbReference>
<dbReference type="RefSeq" id="WP_345053268.1">
    <property type="nucleotide sequence ID" value="NZ_BAABED010000001.1"/>
</dbReference>
<dbReference type="NCBIfam" id="NF011990">
    <property type="entry name" value="PRK15446.2-6"/>
    <property type="match status" value="1"/>
</dbReference>
<comment type="caution">
    <text evidence="2">The sequence shown here is derived from an EMBL/GenBank/DDBJ whole genome shotgun (WGS) entry which is preliminary data.</text>
</comment>
<evidence type="ECO:0000259" key="1">
    <source>
        <dbReference type="Pfam" id="PF07969"/>
    </source>
</evidence>
<dbReference type="EMBL" id="JBHMBH010000012">
    <property type="protein sequence ID" value="MFB9713722.1"/>
    <property type="molecule type" value="Genomic_DNA"/>
</dbReference>
<dbReference type="InterPro" id="IPR012696">
    <property type="entry name" value="PhnM"/>
</dbReference>
<dbReference type="InterPro" id="IPR051781">
    <property type="entry name" value="Metallo-dep_Hydrolase"/>
</dbReference>
<dbReference type="NCBIfam" id="NF011984">
    <property type="entry name" value="PRK15446.1-5"/>
    <property type="match status" value="1"/>
</dbReference>
<dbReference type="PIRSF" id="PIRSF038971">
    <property type="entry name" value="PhnM"/>
    <property type="match status" value="1"/>
</dbReference>
<dbReference type="Gene3D" id="3.20.20.140">
    <property type="entry name" value="Metal-dependent hydrolases"/>
    <property type="match status" value="1"/>
</dbReference>
<dbReference type="InterPro" id="IPR032466">
    <property type="entry name" value="Metal_Hydrolase"/>
</dbReference>
<dbReference type="SUPFAM" id="SSF51338">
    <property type="entry name" value="Composite domain of metallo-dependent hydrolases"/>
    <property type="match status" value="1"/>
</dbReference>
<organism evidence="2 3">
    <name type="scientific">Arthrobacter methylotrophus</name>
    <dbReference type="NCBI Taxonomy" id="121291"/>
    <lineage>
        <taxon>Bacteria</taxon>
        <taxon>Bacillati</taxon>
        <taxon>Actinomycetota</taxon>
        <taxon>Actinomycetes</taxon>
        <taxon>Micrococcales</taxon>
        <taxon>Micrococcaceae</taxon>
        <taxon>Arthrobacter</taxon>
    </lineage>
</organism>
<protein>
    <submittedName>
        <fullName evidence="2">Alpha-D-ribose 1-methylphosphonate 5-triphosphate diphosphatase</fullName>
        <ecNumber evidence="2">3.6.1.63</ecNumber>
    </submittedName>
</protein>
<keyword evidence="2" id="KW-0378">Hydrolase</keyword>
<dbReference type="InterPro" id="IPR013108">
    <property type="entry name" value="Amidohydro_3"/>
</dbReference>
<sequence length="390" mass="41455">MSHETVLSNARLVLAGEVVHGSVLIRDGAIADLSSRTTPSGEDLDGDYLLPGLVELHTDHLEAHVQPRPGTRWDPVPAVLAHDAQVSGAGVTTVFDAVRIGSMTGRENDGTALAAEIAAAITYAAAAELTRAEHFIHVRCEVAAPGTVSEFEALDKISDIRLVSLMDHTPGQRQYADVEAFRTYMVGKGRVSNDAFLPFVDELKKVAEVHSVPNRAKIARLALERGIALAAHDDATLEHVEESAGFGVLISEFPTTRLAAQAAREHGQLIVMGAPNIMRGGSQSGNVAASELLEAGLLDILSSDYVPASPLQAVFLLESEGVLPLHEGAKLVASNPARVAGLEDRGVIEAGRRADLVRVHAHDLPASPNRPRGHRVPVVRAVWRSGVRVS</sequence>
<dbReference type="PANTHER" id="PTHR43135">
    <property type="entry name" value="ALPHA-D-RIBOSE 1-METHYLPHOSPHONATE 5-TRIPHOSPHATE DIPHOSPHATASE"/>
    <property type="match status" value="1"/>
</dbReference>
<dbReference type="EC" id="3.6.1.63" evidence="2"/>
<name>A0ABV5UMH1_9MICC</name>
<dbReference type="Pfam" id="PF07969">
    <property type="entry name" value="Amidohydro_3"/>
    <property type="match status" value="1"/>
</dbReference>
<dbReference type="InterPro" id="IPR011059">
    <property type="entry name" value="Metal-dep_hydrolase_composite"/>
</dbReference>